<dbReference type="OrthoDB" id="9799199at2"/>
<evidence type="ECO:0000256" key="19">
    <source>
        <dbReference type="ARBA" id="ARBA00031825"/>
    </source>
</evidence>
<evidence type="ECO:0000256" key="10">
    <source>
        <dbReference type="ARBA" id="ARBA00022679"/>
    </source>
</evidence>
<evidence type="ECO:0000256" key="6">
    <source>
        <dbReference type="ARBA" id="ARBA00012487"/>
    </source>
</evidence>
<keyword evidence="11 24" id="KW-0812">Transmembrane</keyword>
<evidence type="ECO:0000256" key="13">
    <source>
        <dbReference type="ARBA" id="ARBA00022989"/>
    </source>
</evidence>
<dbReference type="KEGG" id="nch:A0U93_10825"/>
<evidence type="ECO:0000256" key="11">
    <source>
        <dbReference type="ARBA" id="ARBA00022692"/>
    </source>
</evidence>
<evidence type="ECO:0000256" key="2">
    <source>
        <dbReference type="ARBA" id="ARBA00004651"/>
    </source>
</evidence>
<reference evidence="25 26" key="1">
    <citation type="submission" date="2016-03" db="EMBL/GenBank/DDBJ databases">
        <title>Acetic acid bacteria sequencing.</title>
        <authorList>
            <person name="Brandt J."/>
            <person name="Jakob F."/>
            <person name="Vogel R.F."/>
        </authorList>
    </citation>
    <scope>NUCLEOTIDE SEQUENCE [LARGE SCALE GENOMIC DNA]</scope>
    <source>
        <strain evidence="25 26">NBRC 101099</strain>
    </source>
</reference>
<dbReference type="PANTHER" id="PTHR46382">
    <property type="entry name" value="PHOSPHATIDATE CYTIDYLYLTRANSFERASE"/>
    <property type="match status" value="1"/>
</dbReference>
<dbReference type="Proteomes" id="UP000188604">
    <property type="component" value="Chromosome"/>
</dbReference>
<dbReference type="PANTHER" id="PTHR46382:SF1">
    <property type="entry name" value="PHOSPHATIDATE CYTIDYLYLTRANSFERASE"/>
    <property type="match status" value="1"/>
</dbReference>
<evidence type="ECO:0000313" key="26">
    <source>
        <dbReference type="Proteomes" id="UP000188604"/>
    </source>
</evidence>
<keyword evidence="17" id="KW-1208">Phospholipid metabolism</keyword>
<keyword evidence="9" id="KW-0444">Lipid biosynthesis</keyword>
<dbReference type="PROSITE" id="PS51257">
    <property type="entry name" value="PROKAR_LIPOPROTEIN"/>
    <property type="match status" value="1"/>
</dbReference>
<evidence type="ECO:0000256" key="8">
    <source>
        <dbReference type="ARBA" id="ARBA00022475"/>
    </source>
</evidence>
<keyword evidence="14" id="KW-0443">Lipid metabolism</keyword>
<evidence type="ECO:0000256" key="12">
    <source>
        <dbReference type="ARBA" id="ARBA00022695"/>
    </source>
</evidence>
<evidence type="ECO:0000256" key="16">
    <source>
        <dbReference type="ARBA" id="ARBA00023209"/>
    </source>
</evidence>
<organism evidence="25 26">
    <name type="scientific">Neoasaia chiangmaiensis</name>
    <dbReference type="NCBI Taxonomy" id="320497"/>
    <lineage>
        <taxon>Bacteria</taxon>
        <taxon>Pseudomonadati</taxon>
        <taxon>Pseudomonadota</taxon>
        <taxon>Alphaproteobacteria</taxon>
        <taxon>Acetobacterales</taxon>
        <taxon>Acetobacteraceae</taxon>
        <taxon>Neoasaia</taxon>
    </lineage>
</organism>
<comment type="pathway">
    <text evidence="3">Phospholipid metabolism; CDP-diacylglycerol biosynthesis; CDP-diacylglycerol from sn-glycerol 3-phosphate: step 3/3.</text>
</comment>
<evidence type="ECO:0000256" key="24">
    <source>
        <dbReference type="SAM" id="Phobius"/>
    </source>
</evidence>
<keyword evidence="15 24" id="KW-0472">Membrane</keyword>
<feature type="transmembrane region" description="Helical" evidence="24">
    <location>
        <begin position="67"/>
        <end position="85"/>
    </location>
</feature>
<comment type="catalytic activity">
    <reaction evidence="1">
        <text>a 1,2-diacyl-sn-glycero-3-phosphate + CTP + H(+) = a CDP-1,2-diacyl-sn-glycerol + diphosphate</text>
        <dbReference type="Rhea" id="RHEA:16229"/>
        <dbReference type="ChEBI" id="CHEBI:15378"/>
        <dbReference type="ChEBI" id="CHEBI:33019"/>
        <dbReference type="ChEBI" id="CHEBI:37563"/>
        <dbReference type="ChEBI" id="CHEBI:58332"/>
        <dbReference type="ChEBI" id="CHEBI:58608"/>
        <dbReference type="EC" id="2.7.7.41"/>
    </reaction>
</comment>
<dbReference type="EC" id="2.7.7.41" evidence="6"/>
<accession>A0A1U9KUV1</accession>
<evidence type="ECO:0000256" key="3">
    <source>
        <dbReference type="ARBA" id="ARBA00005119"/>
    </source>
</evidence>
<evidence type="ECO:0000313" key="25">
    <source>
        <dbReference type="EMBL" id="AQS89457.1"/>
    </source>
</evidence>
<evidence type="ECO:0000256" key="18">
    <source>
        <dbReference type="ARBA" id="ARBA00029893"/>
    </source>
</evidence>
<evidence type="ECO:0000256" key="7">
    <source>
        <dbReference type="ARBA" id="ARBA00019373"/>
    </source>
</evidence>
<name>A0A1U9KUV1_9PROT</name>
<feature type="transmembrane region" description="Helical" evidence="24">
    <location>
        <begin position="97"/>
        <end position="123"/>
    </location>
</feature>
<dbReference type="Pfam" id="PF01148">
    <property type="entry name" value="CTP_transf_1"/>
    <property type="match status" value="1"/>
</dbReference>
<keyword evidence="8" id="KW-1003">Cell membrane</keyword>
<comment type="similarity">
    <text evidence="5">Belongs to the CDS family.</text>
</comment>
<evidence type="ECO:0000256" key="14">
    <source>
        <dbReference type="ARBA" id="ARBA00023098"/>
    </source>
</evidence>
<dbReference type="AlphaFoldDB" id="A0A1U9KUV1"/>
<evidence type="ECO:0000256" key="9">
    <source>
        <dbReference type="ARBA" id="ARBA00022516"/>
    </source>
</evidence>
<evidence type="ECO:0000256" key="1">
    <source>
        <dbReference type="ARBA" id="ARBA00001698"/>
    </source>
</evidence>
<comment type="subcellular location">
    <subcellularLocation>
        <location evidence="2">Cell membrane</location>
        <topology evidence="2">Multi-pass membrane protein</topology>
    </subcellularLocation>
</comment>
<evidence type="ECO:0000256" key="21">
    <source>
        <dbReference type="ARBA" id="ARBA00032396"/>
    </source>
</evidence>
<keyword evidence="12 25" id="KW-0548">Nucleotidyltransferase</keyword>
<comment type="pathway">
    <text evidence="4">Lipid metabolism.</text>
</comment>
<keyword evidence="26" id="KW-1185">Reference proteome</keyword>
<evidence type="ECO:0000256" key="22">
    <source>
        <dbReference type="ARBA" id="ARBA00032743"/>
    </source>
</evidence>
<keyword evidence="10 25" id="KW-0808">Transferase</keyword>
<dbReference type="GO" id="GO:0005886">
    <property type="term" value="C:plasma membrane"/>
    <property type="evidence" value="ECO:0007669"/>
    <property type="project" value="UniProtKB-SubCell"/>
</dbReference>
<sequence length="288" mass="29334">MASSVSKTNWHDLRARLISAAVIVPVALACIVVGGAAFDIMVALATVGMVHEGATMLGQSWQVRAGNWRGLLLLAWPAVAMIAALRDQWGAAIGVMFAGFIFGAASWAVLWVAILGGLSLLWLRHLPSYGTVSILFVILVVIASDTFAYVAGRLFGGPKLAPRISPGKTRSGALGGLAGAAVVGAMVAAVSAPGTWAGGLVFGALLGVASQCGDLTESAAKRRLGVKDSGRIIPGHGGLLDRFDGLLAAAPLAALFSLAVSGRPFWSATAADLAHALFSVPVGLFPAS</sequence>
<evidence type="ECO:0000256" key="4">
    <source>
        <dbReference type="ARBA" id="ARBA00005189"/>
    </source>
</evidence>
<evidence type="ECO:0000256" key="23">
    <source>
        <dbReference type="ARBA" id="ARBA00033406"/>
    </source>
</evidence>
<protein>
    <recommendedName>
        <fullName evidence="7">Phosphatidate cytidylyltransferase</fullName>
        <ecNumber evidence="6">2.7.7.41</ecNumber>
    </recommendedName>
    <alternativeName>
        <fullName evidence="20">CDP-DAG synthase</fullName>
    </alternativeName>
    <alternativeName>
        <fullName evidence="22">CDP-DG synthase</fullName>
    </alternativeName>
    <alternativeName>
        <fullName evidence="18">CDP-diacylglycerol synthase</fullName>
    </alternativeName>
    <alternativeName>
        <fullName evidence="21">CDP-diglyceride pyrophosphorylase</fullName>
    </alternativeName>
    <alternativeName>
        <fullName evidence="23">CDP-diglyceride synthase</fullName>
    </alternativeName>
    <alternativeName>
        <fullName evidence="19">CTP:phosphatidate cytidylyltransferase</fullName>
    </alternativeName>
</protein>
<evidence type="ECO:0000256" key="15">
    <source>
        <dbReference type="ARBA" id="ARBA00023136"/>
    </source>
</evidence>
<feature type="transmembrane region" description="Helical" evidence="24">
    <location>
        <begin position="129"/>
        <end position="151"/>
    </location>
</feature>
<evidence type="ECO:0000256" key="20">
    <source>
        <dbReference type="ARBA" id="ARBA00032253"/>
    </source>
</evidence>
<dbReference type="RefSeq" id="WP_077808475.1">
    <property type="nucleotide sequence ID" value="NZ_BJXS01000003.1"/>
</dbReference>
<gene>
    <name evidence="25" type="ORF">A0U93_10825</name>
</gene>
<keyword evidence="16" id="KW-0594">Phospholipid biosynthesis</keyword>
<dbReference type="GO" id="GO:0016024">
    <property type="term" value="P:CDP-diacylglycerol biosynthetic process"/>
    <property type="evidence" value="ECO:0007669"/>
    <property type="project" value="TreeGrafter"/>
</dbReference>
<feature type="transmembrane region" description="Helical" evidence="24">
    <location>
        <begin position="172"/>
        <end position="190"/>
    </location>
</feature>
<dbReference type="EMBL" id="CP014691">
    <property type="protein sequence ID" value="AQS89457.1"/>
    <property type="molecule type" value="Genomic_DNA"/>
</dbReference>
<evidence type="ECO:0000256" key="17">
    <source>
        <dbReference type="ARBA" id="ARBA00023264"/>
    </source>
</evidence>
<keyword evidence="13 24" id="KW-1133">Transmembrane helix</keyword>
<dbReference type="STRING" id="320497.A0U93_10825"/>
<proteinExistence type="inferred from homology"/>
<feature type="transmembrane region" description="Helical" evidence="24">
    <location>
        <begin position="21"/>
        <end position="47"/>
    </location>
</feature>
<evidence type="ECO:0000256" key="5">
    <source>
        <dbReference type="ARBA" id="ARBA00010185"/>
    </source>
</evidence>
<dbReference type="GO" id="GO:0004605">
    <property type="term" value="F:phosphatidate cytidylyltransferase activity"/>
    <property type="evidence" value="ECO:0007669"/>
    <property type="project" value="UniProtKB-EC"/>
</dbReference>